<keyword evidence="3" id="KW-0813">Transport</keyword>
<name>A0AAP4F523_9CORY</name>
<feature type="transmembrane region" description="Helical" evidence="8">
    <location>
        <begin position="267"/>
        <end position="287"/>
    </location>
</feature>
<evidence type="ECO:0000256" key="3">
    <source>
        <dbReference type="ARBA" id="ARBA00022448"/>
    </source>
</evidence>
<evidence type="ECO:0000256" key="5">
    <source>
        <dbReference type="ARBA" id="ARBA00022692"/>
    </source>
</evidence>
<dbReference type="Pfam" id="PF01032">
    <property type="entry name" value="FecCD"/>
    <property type="match status" value="1"/>
</dbReference>
<keyword evidence="5 8" id="KW-0812">Transmembrane</keyword>
<keyword evidence="7 8" id="KW-0472">Membrane</keyword>
<dbReference type="InterPro" id="IPR037294">
    <property type="entry name" value="ABC_BtuC-like"/>
</dbReference>
<dbReference type="EMBL" id="JASNUQ010000016">
    <property type="protein sequence ID" value="MDK4290868.1"/>
    <property type="molecule type" value="Genomic_DNA"/>
</dbReference>
<dbReference type="PANTHER" id="PTHR30472">
    <property type="entry name" value="FERRIC ENTEROBACTIN TRANSPORT SYSTEM PERMEASE PROTEIN"/>
    <property type="match status" value="1"/>
</dbReference>
<dbReference type="Proteomes" id="UP001224412">
    <property type="component" value="Unassembled WGS sequence"/>
</dbReference>
<feature type="transmembrane region" description="Helical" evidence="8">
    <location>
        <begin position="105"/>
        <end position="123"/>
    </location>
</feature>
<dbReference type="PANTHER" id="PTHR30472:SF19">
    <property type="entry name" value="PETROBACTIN IMPORT SYSTEM PERMEASE PROTEIN YCLO"/>
    <property type="match status" value="1"/>
</dbReference>
<evidence type="ECO:0000256" key="7">
    <source>
        <dbReference type="ARBA" id="ARBA00023136"/>
    </source>
</evidence>
<comment type="similarity">
    <text evidence="2">Belongs to the binding-protein-dependent transport system permease family. FecCD subfamily.</text>
</comment>
<feature type="transmembrane region" description="Helical" evidence="8">
    <location>
        <begin position="43"/>
        <end position="62"/>
    </location>
</feature>
<keyword evidence="6 8" id="KW-1133">Transmembrane helix</keyword>
<evidence type="ECO:0000313" key="12">
    <source>
        <dbReference type="Proteomes" id="UP001239759"/>
    </source>
</evidence>
<feature type="transmembrane region" description="Helical" evidence="8">
    <location>
        <begin position="293"/>
        <end position="314"/>
    </location>
</feature>
<evidence type="ECO:0000313" key="9">
    <source>
        <dbReference type="EMBL" id="MDK4290868.1"/>
    </source>
</evidence>
<evidence type="ECO:0000256" key="4">
    <source>
        <dbReference type="ARBA" id="ARBA00022475"/>
    </source>
</evidence>
<reference evidence="10 12" key="1">
    <citation type="submission" date="2023-05" db="EMBL/GenBank/DDBJ databases">
        <title>Metabolic capabilities are highly conserved among human nasal-associated Corynebacterium species in pangenomic analyses.</title>
        <authorList>
            <person name="Tran T.H."/>
            <person name="Roberts A.Q."/>
            <person name="Escapa I.F."/>
            <person name="Gao W."/>
            <person name="Conlan S."/>
            <person name="Kong H."/>
            <person name="Segre J.A."/>
            <person name="Kelly M.S."/>
            <person name="Lemon K.P."/>
        </authorList>
    </citation>
    <scope>NUCLEOTIDE SEQUENCE</scope>
    <source>
        <strain evidence="10">KPL2773</strain>
        <strain evidence="9 12">KPL3772</strain>
    </source>
</reference>
<sequence>MHANHKRTLTLSILLVLALVSLGLFLAWDLPKAWQWALERRAYIAGGLIVVATSIGLSTVLFQTITANRILTPSLMGFDALYILLQTALVYFFGLSALSPWEARGLFAVEVGIMVGFAILLYALMFRGGRTSLDLLLLVGIVFGVFFRSVSSLLQRLIDPGLHAALQDRFFANFSYVDKNLLWVTTALTIGCAAVMWRKRRIYDTLLLGRDISLNLGINYRREVIITLVLIAVLVSSSTALVGPVLFFGLLVAHLSYQLMRTDRHAWTLPGAVLIGITALLAGQFILGQVFAFNTALSIIIELFGGLAFLYLLLRKGGINK</sequence>
<organism evidence="10 11">
    <name type="scientific">Corynebacterium pseudodiphtheriticum</name>
    <dbReference type="NCBI Taxonomy" id="37637"/>
    <lineage>
        <taxon>Bacteria</taxon>
        <taxon>Bacillati</taxon>
        <taxon>Actinomycetota</taxon>
        <taxon>Actinomycetes</taxon>
        <taxon>Mycobacteriales</taxon>
        <taxon>Corynebacteriaceae</taxon>
        <taxon>Corynebacterium</taxon>
    </lineage>
</organism>
<evidence type="ECO:0000256" key="8">
    <source>
        <dbReference type="SAM" id="Phobius"/>
    </source>
</evidence>
<protein>
    <submittedName>
        <fullName evidence="10">Iron chelate uptake ABC transporter family permease subunit</fullName>
    </submittedName>
</protein>
<gene>
    <name evidence="9" type="ORF">QPX23_09110</name>
    <name evidence="10" type="ORF">QPX42_05900</name>
</gene>
<dbReference type="GO" id="GO:0033214">
    <property type="term" value="P:siderophore-iron import into cell"/>
    <property type="evidence" value="ECO:0007669"/>
    <property type="project" value="TreeGrafter"/>
</dbReference>
<comment type="caution">
    <text evidence="10">The sequence shown here is derived from an EMBL/GenBank/DDBJ whole genome shotgun (WGS) entry which is preliminary data.</text>
</comment>
<feature type="transmembrane region" description="Helical" evidence="8">
    <location>
        <begin position="74"/>
        <end position="93"/>
    </location>
</feature>
<dbReference type="EMBL" id="JASNVH010000008">
    <property type="protein sequence ID" value="MDK4307076.1"/>
    <property type="molecule type" value="Genomic_DNA"/>
</dbReference>
<evidence type="ECO:0000256" key="1">
    <source>
        <dbReference type="ARBA" id="ARBA00004651"/>
    </source>
</evidence>
<keyword evidence="12" id="KW-1185">Reference proteome</keyword>
<dbReference type="CDD" id="cd06550">
    <property type="entry name" value="TM_ABC_iron-siderophores_like"/>
    <property type="match status" value="1"/>
</dbReference>
<dbReference type="InterPro" id="IPR000522">
    <property type="entry name" value="ABC_transptr_permease_BtuC"/>
</dbReference>
<evidence type="ECO:0000313" key="11">
    <source>
        <dbReference type="Proteomes" id="UP001224412"/>
    </source>
</evidence>
<accession>A0AAP4F523</accession>
<feature type="transmembrane region" description="Helical" evidence="8">
    <location>
        <begin position="135"/>
        <end position="154"/>
    </location>
</feature>
<feature type="transmembrane region" description="Helical" evidence="8">
    <location>
        <begin position="180"/>
        <end position="197"/>
    </location>
</feature>
<evidence type="ECO:0000313" key="10">
    <source>
        <dbReference type="EMBL" id="MDK4307076.1"/>
    </source>
</evidence>
<keyword evidence="4" id="KW-1003">Cell membrane</keyword>
<proteinExistence type="inferred from homology"/>
<dbReference type="SUPFAM" id="SSF81345">
    <property type="entry name" value="ABC transporter involved in vitamin B12 uptake, BtuC"/>
    <property type="match status" value="1"/>
</dbReference>
<dbReference type="GO" id="GO:0005886">
    <property type="term" value="C:plasma membrane"/>
    <property type="evidence" value="ECO:0007669"/>
    <property type="project" value="UniProtKB-SubCell"/>
</dbReference>
<dbReference type="RefSeq" id="WP_021353149.1">
    <property type="nucleotide sequence ID" value="NZ_CP051667.1"/>
</dbReference>
<dbReference type="GO" id="GO:0022857">
    <property type="term" value="F:transmembrane transporter activity"/>
    <property type="evidence" value="ECO:0007669"/>
    <property type="project" value="InterPro"/>
</dbReference>
<comment type="subcellular location">
    <subcellularLocation>
        <location evidence="1">Cell membrane</location>
        <topology evidence="1">Multi-pass membrane protein</topology>
    </subcellularLocation>
</comment>
<dbReference type="AlphaFoldDB" id="A0AAP4F523"/>
<dbReference type="Proteomes" id="UP001239759">
    <property type="component" value="Unassembled WGS sequence"/>
</dbReference>
<evidence type="ECO:0000256" key="6">
    <source>
        <dbReference type="ARBA" id="ARBA00022989"/>
    </source>
</evidence>
<dbReference type="Gene3D" id="1.10.3470.10">
    <property type="entry name" value="ABC transporter involved in vitamin B12 uptake, BtuC"/>
    <property type="match status" value="1"/>
</dbReference>
<evidence type="ECO:0000256" key="2">
    <source>
        <dbReference type="ARBA" id="ARBA00007935"/>
    </source>
</evidence>